<dbReference type="GO" id="GO:0046872">
    <property type="term" value="F:metal ion binding"/>
    <property type="evidence" value="ECO:0007669"/>
    <property type="project" value="InterPro"/>
</dbReference>
<dbReference type="EMBL" id="RYZZ01000020">
    <property type="protein sequence ID" value="RUQ27738.1"/>
    <property type="molecule type" value="Genomic_DNA"/>
</dbReference>
<dbReference type="Proteomes" id="UP000267430">
    <property type="component" value="Unassembled WGS sequence"/>
</dbReference>
<dbReference type="Pfam" id="PF08443">
    <property type="entry name" value="RimK"/>
    <property type="match status" value="1"/>
</dbReference>
<gene>
    <name evidence="3" type="ORF">ELQ35_14465</name>
</gene>
<dbReference type="InterPro" id="IPR013651">
    <property type="entry name" value="ATP-grasp_RimK-type"/>
</dbReference>
<dbReference type="OrthoDB" id="4426445at2"/>
<evidence type="ECO:0000313" key="4">
    <source>
        <dbReference type="Proteomes" id="UP000267430"/>
    </source>
</evidence>
<keyword evidence="1" id="KW-0067">ATP-binding</keyword>
<keyword evidence="4" id="KW-1185">Reference proteome</keyword>
<accession>A0A433HHE7</accession>
<organism evidence="3 4">
    <name type="scientific">Peribacillus cavernae</name>
    <dbReference type="NCBI Taxonomy" id="1674310"/>
    <lineage>
        <taxon>Bacteria</taxon>
        <taxon>Bacillati</taxon>
        <taxon>Bacillota</taxon>
        <taxon>Bacilli</taxon>
        <taxon>Bacillales</taxon>
        <taxon>Bacillaceae</taxon>
        <taxon>Peribacillus</taxon>
    </lineage>
</organism>
<dbReference type="GO" id="GO:0005737">
    <property type="term" value="C:cytoplasm"/>
    <property type="evidence" value="ECO:0007669"/>
    <property type="project" value="TreeGrafter"/>
</dbReference>
<dbReference type="PANTHER" id="PTHR21621:SF0">
    <property type="entry name" value="BETA-CITRYLGLUTAMATE SYNTHASE B-RELATED"/>
    <property type="match status" value="1"/>
</dbReference>
<dbReference type="Gene3D" id="3.30.470.20">
    <property type="entry name" value="ATP-grasp fold, B domain"/>
    <property type="match status" value="1"/>
</dbReference>
<name>A0A433HHE7_9BACI</name>
<keyword evidence="1" id="KW-0547">Nucleotide-binding</keyword>
<dbReference type="Gene3D" id="3.40.50.20">
    <property type="match status" value="1"/>
</dbReference>
<reference evidence="3 4" key="1">
    <citation type="submission" date="2018-12" db="EMBL/GenBank/DDBJ databases">
        <title>Bacillus chawlae sp. nov., Bacillus glennii sp. nov., and Bacillus saganii sp. nov. Isolated from the Vehicle Assembly Building at Kennedy Space Center where the Viking Spacecraft were Assembled.</title>
        <authorList>
            <person name="Seuylemezian A."/>
            <person name="Vaishampayan P."/>
        </authorList>
    </citation>
    <scope>NUCLEOTIDE SEQUENCE [LARGE SCALE GENOMIC DNA]</scope>
    <source>
        <strain evidence="3 4">L5</strain>
    </source>
</reference>
<comment type="caution">
    <text evidence="3">The sequence shown here is derived from an EMBL/GenBank/DDBJ whole genome shotgun (WGS) entry which is preliminary data.</text>
</comment>
<feature type="domain" description="ATP-grasp" evidence="2">
    <location>
        <begin position="104"/>
        <end position="279"/>
    </location>
</feature>
<dbReference type="GO" id="GO:0005524">
    <property type="term" value="F:ATP binding"/>
    <property type="evidence" value="ECO:0007669"/>
    <property type="project" value="UniProtKB-UniRule"/>
</dbReference>
<dbReference type="RefSeq" id="WP_126865532.1">
    <property type="nucleotide sequence ID" value="NZ_JAUSTX010000008.1"/>
</dbReference>
<protein>
    <submittedName>
        <fullName evidence="3">ATP-grasp domain-containing protein</fullName>
    </submittedName>
</protein>
<dbReference type="GO" id="GO:0009432">
    <property type="term" value="P:SOS response"/>
    <property type="evidence" value="ECO:0007669"/>
    <property type="project" value="TreeGrafter"/>
</dbReference>
<dbReference type="PANTHER" id="PTHR21621">
    <property type="entry name" value="RIBOSOMAL PROTEIN S6 MODIFICATION PROTEIN"/>
    <property type="match status" value="1"/>
</dbReference>
<evidence type="ECO:0000259" key="2">
    <source>
        <dbReference type="PROSITE" id="PS50975"/>
    </source>
</evidence>
<evidence type="ECO:0000313" key="3">
    <source>
        <dbReference type="EMBL" id="RUQ27738.1"/>
    </source>
</evidence>
<dbReference type="PROSITE" id="PS50975">
    <property type="entry name" value="ATP_GRASP"/>
    <property type="match status" value="1"/>
</dbReference>
<evidence type="ECO:0000256" key="1">
    <source>
        <dbReference type="PROSITE-ProRule" id="PRU00409"/>
    </source>
</evidence>
<dbReference type="AlphaFoldDB" id="A0A433HHE7"/>
<proteinExistence type="predicted"/>
<dbReference type="SUPFAM" id="SSF56059">
    <property type="entry name" value="Glutathione synthetase ATP-binding domain-like"/>
    <property type="match status" value="1"/>
</dbReference>
<dbReference type="GO" id="GO:0018169">
    <property type="term" value="F:ribosomal S6-glutamic acid ligase activity"/>
    <property type="evidence" value="ECO:0007669"/>
    <property type="project" value="TreeGrafter"/>
</dbReference>
<sequence length="282" mass="31536">MNPNGWLIYSSEDAVRNQAYIDWVLQEARHLDMNIQLLYREDFSIGHVNSKLAILHQRKAIELPSFAIVRTIDSLFTKQLELLGIKCYNSSLVSEICNNKAKTHQYMAMLGIPMADTIYGNGDSFDGSDVPFDYPYIAKEISGRGGKQVFLIKNENGEHGLKGAAGGWIIQKPAVYGKDLRVFIVGKKIIAAVLRQSETDFKANFTLGGSASLYELSERERDIVEKIINTIDFGMAGIDFVFSEDGSFLLNEIEDVVGSRTLSALSDINIVRDYLLHIKSEL</sequence>
<dbReference type="InterPro" id="IPR011761">
    <property type="entry name" value="ATP-grasp"/>
</dbReference>